<reference evidence="3" key="2">
    <citation type="journal article" date="2021" name="Microbiome">
        <title>Successional dynamics and alternative stable states in a saline activated sludge microbial community over 9 years.</title>
        <authorList>
            <person name="Wang Y."/>
            <person name="Ye J."/>
            <person name="Ju F."/>
            <person name="Liu L."/>
            <person name="Boyd J.A."/>
            <person name="Deng Y."/>
            <person name="Parks D.H."/>
            <person name="Jiang X."/>
            <person name="Yin X."/>
            <person name="Woodcroft B.J."/>
            <person name="Tyson G.W."/>
            <person name="Hugenholtz P."/>
            <person name="Polz M.F."/>
            <person name="Zhang T."/>
        </authorList>
    </citation>
    <scope>NUCLEOTIDE SEQUENCE</scope>
    <source>
        <strain evidence="3">HKST-UBA14</strain>
    </source>
</reference>
<name>A0A955L750_9BACT</name>
<dbReference type="InterPro" id="IPR012340">
    <property type="entry name" value="NA-bd_OB-fold"/>
</dbReference>
<dbReference type="SUPFAM" id="SSF109604">
    <property type="entry name" value="HD-domain/PDEase-like"/>
    <property type="match status" value="1"/>
</dbReference>
<sequence length="327" mass="36942">MKEVYVKDLSKGMTLDGETFAVKDLNKLETKNGKPYYKVTLIDKTGDITGQIWSDNIPNVEKGSLTPGNVVIIDAIVEEYRGAAQLNISRVNKVDETALDEFIEASDFDLDELWGMLEEHIASVEDSEIKDFLVSIFADKEIAAKYKTRPAAEYVHHSFHGGLLEHVVEMLELAKSMRMFYKEVNYDYVIAGIILHDIGKLFELDIEGTVVQRTTEGYLIGHLVKSYEFLYEHGKDKLSDEHILNLKHIILSHHGVLEYGSPVVPATIEASMVNAVDEASTKVRIFQKILRKNENSSELFAPWDNILKTRVYRGPGALKSDDGQIMF</sequence>
<dbReference type="InterPro" id="IPR050798">
    <property type="entry name" value="YhaM_exoribonuc/phosphodiest"/>
</dbReference>
<keyword evidence="1" id="KW-0378">Hydrolase</keyword>
<organism evidence="3 4">
    <name type="scientific">Candidatus Dojkabacteria bacterium</name>
    <dbReference type="NCBI Taxonomy" id="2099670"/>
    <lineage>
        <taxon>Bacteria</taxon>
        <taxon>Candidatus Dojkabacteria</taxon>
    </lineage>
</organism>
<dbReference type="PANTHER" id="PTHR37294:SF1">
    <property type="entry name" value="3'-5' EXORIBONUCLEASE YHAM"/>
    <property type="match status" value="1"/>
</dbReference>
<protein>
    <submittedName>
        <fullName evidence="3">HD domain-containing protein</fullName>
    </submittedName>
</protein>
<dbReference type="CDD" id="cd00077">
    <property type="entry name" value="HDc"/>
    <property type="match status" value="1"/>
</dbReference>
<dbReference type="Gene3D" id="2.40.50.140">
    <property type="entry name" value="Nucleic acid-binding proteins"/>
    <property type="match status" value="1"/>
</dbReference>
<evidence type="ECO:0000313" key="4">
    <source>
        <dbReference type="Proteomes" id="UP000783287"/>
    </source>
</evidence>
<dbReference type="Proteomes" id="UP000783287">
    <property type="component" value="Unassembled WGS sequence"/>
</dbReference>
<dbReference type="GO" id="GO:0016787">
    <property type="term" value="F:hydrolase activity"/>
    <property type="evidence" value="ECO:0007669"/>
    <property type="project" value="UniProtKB-KW"/>
</dbReference>
<dbReference type="InterPro" id="IPR006674">
    <property type="entry name" value="HD_domain"/>
</dbReference>
<dbReference type="PANTHER" id="PTHR37294">
    <property type="entry name" value="3'-5' EXORIBONUCLEASE YHAM"/>
    <property type="match status" value="1"/>
</dbReference>
<dbReference type="SUPFAM" id="SSF50249">
    <property type="entry name" value="Nucleic acid-binding proteins"/>
    <property type="match status" value="1"/>
</dbReference>
<accession>A0A955L750</accession>
<dbReference type="Pfam" id="PF01966">
    <property type="entry name" value="HD"/>
    <property type="match status" value="1"/>
</dbReference>
<comment type="caution">
    <text evidence="3">The sequence shown here is derived from an EMBL/GenBank/DDBJ whole genome shotgun (WGS) entry which is preliminary data.</text>
</comment>
<evidence type="ECO:0000256" key="1">
    <source>
        <dbReference type="ARBA" id="ARBA00022801"/>
    </source>
</evidence>
<proteinExistence type="predicted"/>
<evidence type="ECO:0000259" key="2">
    <source>
        <dbReference type="Pfam" id="PF01966"/>
    </source>
</evidence>
<feature type="domain" description="HD" evidence="2">
    <location>
        <begin position="164"/>
        <end position="277"/>
    </location>
</feature>
<dbReference type="Gene3D" id="1.10.3210.10">
    <property type="entry name" value="Hypothetical protein af1432"/>
    <property type="match status" value="1"/>
</dbReference>
<gene>
    <name evidence="3" type="ORF">KC909_06095</name>
</gene>
<dbReference type="EMBL" id="JAGQLK010000169">
    <property type="protein sequence ID" value="MCA9383903.1"/>
    <property type="molecule type" value="Genomic_DNA"/>
</dbReference>
<reference evidence="3" key="1">
    <citation type="submission" date="2020-04" db="EMBL/GenBank/DDBJ databases">
        <authorList>
            <person name="Zhang T."/>
        </authorList>
    </citation>
    <scope>NUCLEOTIDE SEQUENCE</scope>
    <source>
        <strain evidence="3">HKST-UBA14</strain>
    </source>
</reference>
<dbReference type="InterPro" id="IPR003607">
    <property type="entry name" value="HD/PDEase_dom"/>
</dbReference>
<dbReference type="CDD" id="cd04492">
    <property type="entry name" value="YhaM_OBF_like"/>
    <property type="match status" value="1"/>
</dbReference>
<dbReference type="AlphaFoldDB" id="A0A955L750"/>
<evidence type="ECO:0000313" key="3">
    <source>
        <dbReference type="EMBL" id="MCA9383903.1"/>
    </source>
</evidence>
<dbReference type="GO" id="GO:0031125">
    <property type="term" value="P:rRNA 3'-end processing"/>
    <property type="evidence" value="ECO:0007669"/>
    <property type="project" value="TreeGrafter"/>
</dbReference>